<keyword evidence="8" id="KW-1185">Reference proteome</keyword>
<dbReference type="OrthoDB" id="8961654at2759"/>
<evidence type="ECO:0000256" key="2">
    <source>
        <dbReference type="ARBA" id="ARBA00022729"/>
    </source>
</evidence>
<protein>
    <submittedName>
        <fullName evidence="9 10">Membrane cofactor protein</fullName>
    </submittedName>
</protein>
<name>A0A6P8NYI7_GEOSA</name>
<evidence type="ECO:0000256" key="1">
    <source>
        <dbReference type="ARBA" id="ARBA00022659"/>
    </source>
</evidence>
<feature type="signal peptide" evidence="6">
    <location>
        <begin position="1"/>
        <end position="21"/>
    </location>
</feature>
<dbReference type="PROSITE" id="PS50923">
    <property type="entry name" value="SUSHI"/>
    <property type="match status" value="1"/>
</dbReference>
<keyword evidence="1 5" id="KW-0768">Sushi</keyword>
<dbReference type="Pfam" id="PF00084">
    <property type="entry name" value="Sushi"/>
    <property type="match status" value="1"/>
</dbReference>
<dbReference type="AlphaFoldDB" id="A0A6P8NYI7"/>
<evidence type="ECO:0000256" key="3">
    <source>
        <dbReference type="ARBA" id="ARBA00022737"/>
    </source>
</evidence>
<proteinExistence type="predicted"/>
<comment type="caution">
    <text evidence="5">Lacks conserved residue(s) required for the propagation of feature annotation.</text>
</comment>
<organism evidence="8 9">
    <name type="scientific">Geotrypetes seraphini</name>
    <name type="common">Gaboon caecilian</name>
    <name type="synonym">Caecilia seraphini</name>
    <dbReference type="NCBI Taxonomy" id="260995"/>
    <lineage>
        <taxon>Eukaryota</taxon>
        <taxon>Metazoa</taxon>
        <taxon>Chordata</taxon>
        <taxon>Craniata</taxon>
        <taxon>Vertebrata</taxon>
        <taxon>Euteleostomi</taxon>
        <taxon>Amphibia</taxon>
        <taxon>Gymnophiona</taxon>
        <taxon>Geotrypetes</taxon>
    </lineage>
</organism>
<dbReference type="Gene3D" id="1.20.5.3730">
    <property type="match status" value="1"/>
</dbReference>
<gene>
    <name evidence="9 10" type="primary">CD46</name>
</gene>
<evidence type="ECO:0000259" key="7">
    <source>
        <dbReference type="PROSITE" id="PS50923"/>
    </source>
</evidence>
<reference evidence="9 10" key="1">
    <citation type="submission" date="2025-04" db="UniProtKB">
        <authorList>
            <consortium name="RefSeq"/>
        </authorList>
    </citation>
    <scope>IDENTIFICATION</scope>
</reference>
<dbReference type="CTD" id="4179"/>
<dbReference type="InterPro" id="IPR000436">
    <property type="entry name" value="Sushi_SCR_CCP_dom"/>
</dbReference>
<dbReference type="SMART" id="SM00032">
    <property type="entry name" value="CCP"/>
    <property type="match status" value="1"/>
</dbReference>
<dbReference type="GeneID" id="117347274"/>
<accession>A0A6P8NYI7</accession>
<feature type="domain" description="Sushi" evidence="7">
    <location>
        <begin position="67"/>
        <end position="126"/>
    </location>
</feature>
<evidence type="ECO:0000256" key="5">
    <source>
        <dbReference type="PROSITE-ProRule" id="PRU00302"/>
    </source>
</evidence>
<keyword evidence="3" id="KW-0677">Repeat</keyword>
<evidence type="ECO:0000256" key="6">
    <source>
        <dbReference type="SAM" id="SignalP"/>
    </source>
</evidence>
<evidence type="ECO:0000313" key="10">
    <source>
        <dbReference type="RefSeq" id="XP_033773866.1"/>
    </source>
</evidence>
<dbReference type="RefSeq" id="XP_033773866.1">
    <property type="nucleotide sequence ID" value="XM_033917975.1"/>
</dbReference>
<evidence type="ECO:0000256" key="4">
    <source>
        <dbReference type="ARBA" id="ARBA00023157"/>
    </source>
</evidence>
<dbReference type="SUPFAM" id="SSF57535">
    <property type="entry name" value="Complement control module/SCR domain"/>
    <property type="match status" value="1"/>
</dbReference>
<feature type="chain" id="PRO_5044653866" evidence="6">
    <location>
        <begin position="22"/>
        <end position="179"/>
    </location>
</feature>
<dbReference type="KEGG" id="gsh:117347274"/>
<feature type="disulfide bond" evidence="5">
    <location>
        <begin position="97"/>
        <end position="124"/>
    </location>
</feature>
<dbReference type="Gene3D" id="2.10.70.10">
    <property type="entry name" value="Complement Module, domain 1"/>
    <property type="match status" value="1"/>
</dbReference>
<dbReference type="FunFam" id="2.10.70.10:FF:000014">
    <property type="entry name" value="Membrane cofactor protein"/>
    <property type="match status" value="1"/>
</dbReference>
<dbReference type="CDD" id="cd00033">
    <property type="entry name" value="CCP"/>
    <property type="match status" value="1"/>
</dbReference>
<keyword evidence="2 6" id="KW-0732">Signal</keyword>
<dbReference type="Proteomes" id="UP000515159">
    <property type="component" value="Chromosome 13"/>
</dbReference>
<evidence type="ECO:0000313" key="8">
    <source>
        <dbReference type="Proteomes" id="UP000515159"/>
    </source>
</evidence>
<dbReference type="RefSeq" id="XP_033773865.1">
    <property type="nucleotide sequence ID" value="XM_033917974.1"/>
</dbReference>
<sequence length="179" mass="19715">MMKKIFPGLCLIQGLIAALWASTCPPSLPPVTATVNTPTDPDSIEIQRVTTSAAPTLSPGRVPLPSSHCMVPNVENGEIASEWKGQYSTEDSVAFQCSAGFHLEGSPYVTCTENGSWKPELPKCVRGCKSSSLLSTAPKRKEFLCHGKRLEDLKPYLERNKLYLEIQKLQLEIQQRQKA</sequence>
<evidence type="ECO:0000313" key="9">
    <source>
        <dbReference type="RefSeq" id="XP_033773865.1"/>
    </source>
</evidence>
<dbReference type="InterPro" id="IPR035976">
    <property type="entry name" value="Sushi/SCR/CCP_sf"/>
</dbReference>
<keyword evidence="4 5" id="KW-1015">Disulfide bond</keyword>